<comment type="subcellular location">
    <subcellularLocation>
        <location evidence="1">Secreted</location>
    </subcellularLocation>
</comment>
<dbReference type="EMBL" id="CP159872">
    <property type="protein sequence ID" value="XCM83803.1"/>
    <property type="molecule type" value="Genomic_DNA"/>
</dbReference>
<dbReference type="InterPro" id="IPR005469">
    <property type="entry name" value="Avidin"/>
</dbReference>
<dbReference type="GO" id="GO:0009374">
    <property type="term" value="F:biotin binding"/>
    <property type="evidence" value="ECO:0007669"/>
    <property type="project" value="InterPro"/>
</dbReference>
<dbReference type="AlphaFoldDB" id="A0AAU8K6B1"/>
<evidence type="ECO:0000256" key="5">
    <source>
        <dbReference type="ARBA" id="ARBA00023267"/>
    </source>
</evidence>
<dbReference type="InterPro" id="IPR036896">
    <property type="entry name" value="Avidin-like_sf"/>
</dbReference>
<evidence type="ECO:0000256" key="3">
    <source>
        <dbReference type="ARBA" id="ARBA00022525"/>
    </source>
</evidence>
<name>A0AAU8K6B1_9ACTN</name>
<dbReference type="SUPFAM" id="SSF50876">
    <property type="entry name" value="Avidin/streptavidin"/>
    <property type="match status" value="1"/>
</dbReference>
<evidence type="ECO:0000256" key="1">
    <source>
        <dbReference type="ARBA" id="ARBA00004613"/>
    </source>
</evidence>
<gene>
    <name evidence="6" type="ORF">ABWK59_35225</name>
</gene>
<dbReference type="KEGG" id="kcm:ABWK59_35225"/>
<dbReference type="RefSeq" id="WP_354644741.1">
    <property type="nucleotide sequence ID" value="NZ_CP159872.1"/>
</dbReference>
<keyword evidence="4" id="KW-0732">Signal</keyword>
<protein>
    <submittedName>
        <fullName evidence="6">Avidin/streptavidin family protein</fullName>
    </submittedName>
</protein>
<evidence type="ECO:0000313" key="6">
    <source>
        <dbReference type="EMBL" id="XCM83803.1"/>
    </source>
</evidence>
<accession>A0AAU8K6B1</accession>
<dbReference type="PANTHER" id="PTHR34399">
    <property type="entry name" value="AVIDIN-RELATED"/>
    <property type="match status" value="1"/>
</dbReference>
<evidence type="ECO:0000256" key="4">
    <source>
        <dbReference type="ARBA" id="ARBA00022729"/>
    </source>
</evidence>
<dbReference type="Gene3D" id="2.40.128.30">
    <property type="entry name" value="Avidin-like"/>
    <property type="match status" value="1"/>
</dbReference>
<organism evidence="6">
    <name type="scientific">Kitasatospora camelliae</name>
    <dbReference type="NCBI Taxonomy" id="3156397"/>
    <lineage>
        <taxon>Bacteria</taxon>
        <taxon>Bacillati</taxon>
        <taxon>Actinomycetota</taxon>
        <taxon>Actinomycetes</taxon>
        <taxon>Kitasatosporales</taxon>
        <taxon>Streptomycetaceae</taxon>
        <taxon>Kitasatospora</taxon>
    </lineage>
</organism>
<dbReference type="PROSITE" id="PS51326">
    <property type="entry name" value="AVIDIN_2"/>
    <property type="match status" value="1"/>
</dbReference>
<dbReference type="Pfam" id="PF01382">
    <property type="entry name" value="Avidin"/>
    <property type="match status" value="1"/>
</dbReference>
<keyword evidence="3" id="KW-0964">Secreted</keyword>
<comment type="similarity">
    <text evidence="2">Belongs to the avidin/streptavidin family.</text>
</comment>
<evidence type="ECO:0000256" key="2">
    <source>
        <dbReference type="ARBA" id="ARBA00006297"/>
    </source>
</evidence>
<sequence length="123" mass="13003">MMVVFGGEWFNELGSCLELATDGSGVLSGSFAPGVGPAGRRALVGRYDTCSTGAGAVLGWTVAWSSGRGESASVTSWSGQYLPEEERIVAHWLFTTATGVEDAWRATAIGQDVFWRRPSDTAP</sequence>
<dbReference type="InterPro" id="IPR051764">
    <property type="entry name" value="Avidin/Streptavidin-rel"/>
</dbReference>
<proteinExistence type="inferred from homology"/>
<dbReference type="PRINTS" id="PR00709">
    <property type="entry name" value="AVIDIN"/>
</dbReference>
<dbReference type="InterPro" id="IPR005468">
    <property type="entry name" value="Avidin/str"/>
</dbReference>
<reference evidence="6" key="1">
    <citation type="submission" date="2024-06" db="EMBL/GenBank/DDBJ databases">
        <title>The genome sequences of Kitasatospora sp. strain HUAS MG31.</title>
        <authorList>
            <person name="Mo P."/>
        </authorList>
    </citation>
    <scope>NUCLEOTIDE SEQUENCE</scope>
    <source>
        <strain evidence="6">HUAS MG31</strain>
    </source>
</reference>
<keyword evidence="5" id="KW-0092">Biotin</keyword>
<dbReference type="GO" id="GO:0005576">
    <property type="term" value="C:extracellular region"/>
    <property type="evidence" value="ECO:0007669"/>
    <property type="project" value="UniProtKB-SubCell"/>
</dbReference>